<dbReference type="Gene3D" id="3.10.105.10">
    <property type="entry name" value="Dipeptide-binding Protein, Domain 3"/>
    <property type="match status" value="1"/>
</dbReference>
<evidence type="ECO:0000313" key="6">
    <source>
        <dbReference type="EMBL" id="MDT8329624.1"/>
    </source>
</evidence>
<dbReference type="InterPro" id="IPR039424">
    <property type="entry name" value="SBP_5"/>
</dbReference>
<dbReference type="Proteomes" id="UP001258945">
    <property type="component" value="Unassembled WGS sequence"/>
</dbReference>
<name>A0ABU3MB28_9PROT</name>
<comment type="subcellular location">
    <subcellularLocation>
        <location evidence="1">Periplasm</location>
    </subcellularLocation>
</comment>
<dbReference type="InterPro" id="IPR000914">
    <property type="entry name" value="SBP_5_dom"/>
</dbReference>
<evidence type="ECO:0000259" key="5">
    <source>
        <dbReference type="Pfam" id="PF00496"/>
    </source>
</evidence>
<evidence type="ECO:0000256" key="3">
    <source>
        <dbReference type="ARBA" id="ARBA00022448"/>
    </source>
</evidence>
<gene>
    <name evidence="6" type="ORF">RQ831_01080</name>
</gene>
<reference evidence="6 7" key="1">
    <citation type="journal article" date="2019" name="Microb. Pathog.">
        <title>Comparison of VITEK 2, MALDI-TOF MS, 16S rRNA gene sequencing, and whole-genome sequencing for identification of Roseomonas mucosa.</title>
        <authorList>
            <person name="Rudolph W.W."/>
            <person name="Gunzer F."/>
            <person name="Trauth M."/>
            <person name="Bunk B."/>
            <person name="Bigge R."/>
            <person name="Schrottner P."/>
        </authorList>
    </citation>
    <scope>NUCLEOTIDE SEQUENCE [LARGE SCALE GENOMIC DNA]</scope>
    <source>
        <strain evidence="6 7">DSM 103800</strain>
    </source>
</reference>
<sequence length="190" mass="20291">MAYDPAGARRLLSEAGYPDGFGLTIQCTADRFAGDARGCQAMGQMFTAIGLRTTVEAVPAATFFRRAASGGVGRAPEFSVSASMFATTTGVAAEGMTTLVRTIDAARGHGASNRGGFSDPELDALLKRTETEMDDGRRDALMLQAVRRAMDRMAIIPVFFVRSAWGMNRGLTLVPHGDQYTMATGIRRAE</sequence>
<evidence type="ECO:0000256" key="1">
    <source>
        <dbReference type="ARBA" id="ARBA00004418"/>
    </source>
</evidence>
<comment type="caution">
    <text evidence="6">The sequence shown here is derived from an EMBL/GenBank/DDBJ whole genome shotgun (WGS) entry which is preliminary data.</text>
</comment>
<keyword evidence="7" id="KW-1185">Reference proteome</keyword>
<dbReference type="PANTHER" id="PTHR30290:SF9">
    <property type="entry name" value="OLIGOPEPTIDE-BINDING PROTEIN APPA"/>
    <property type="match status" value="1"/>
</dbReference>
<dbReference type="SUPFAM" id="SSF53850">
    <property type="entry name" value="Periplasmic binding protein-like II"/>
    <property type="match status" value="1"/>
</dbReference>
<proteinExistence type="inferred from homology"/>
<evidence type="ECO:0000313" key="7">
    <source>
        <dbReference type="Proteomes" id="UP001258945"/>
    </source>
</evidence>
<dbReference type="Pfam" id="PF00496">
    <property type="entry name" value="SBP_bac_5"/>
    <property type="match status" value="1"/>
</dbReference>
<keyword evidence="4" id="KW-0732">Signal</keyword>
<organism evidence="6 7">
    <name type="scientific">Roseomonas gilardii</name>
    <dbReference type="NCBI Taxonomy" id="257708"/>
    <lineage>
        <taxon>Bacteria</taxon>
        <taxon>Pseudomonadati</taxon>
        <taxon>Pseudomonadota</taxon>
        <taxon>Alphaproteobacteria</taxon>
        <taxon>Acetobacterales</taxon>
        <taxon>Roseomonadaceae</taxon>
        <taxon>Roseomonas</taxon>
    </lineage>
</organism>
<dbReference type="PANTHER" id="PTHR30290">
    <property type="entry name" value="PERIPLASMIC BINDING COMPONENT OF ABC TRANSPORTER"/>
    <property type="match status" value="1"/>
</dbReference>
<dbReference type="RefSeq" id="WP_314279644.1">
    <property type="nucleotide sequence ID" value="NZ_JAVVDO010000001.1"/>
</dbReference>
<protein>
    <submittedName>
        <fullName evidence="6">ABC transporter substrate-binding protein</fullName>
    </submittedName>
</protein>
<accession>A0ABU3MB28</accession>
<feature type="domain" description="Solute-binding protein family 5" evidence="5">
    <location>
        <begin position="3"/>
        <end position="67"/>
    </location>
</feature>
<dbReference type="EMBL" id="JAVVDO010000001">
    <property type="protein sequence ID" value="MDT8329624.1"/>
    <property type="molecule type" value="Genomic_DNA"/>
</dbReference>
<evidence type="ECO:0000256" key="4">
    <source>
        <dbReference type="ARBA" id="ARBA00022729"/>
    </source>
</evidence>
<comment type="similarity">
    <text evidence="2">Belongs to the bacterial solute-binding protein 5 family.</text>
</comment>
<keyword evidence="3" id="KW-0813">Transport</keyword>
<evidence type="ECO:0000256" key="2">
    <source>
        <dbReference type="ARBA" id="ARBA00005695"/>
    </source>
</evidence>